<gene>
    <name evidence="1" type="ORF">D2962_10240</name>
</gene>
<dbReference type="RefSeq" id="WP_120767835.1">
    <property type="nucleotide sequence ID" value="NZ_CP033169.1"/>
</dbReference>
<dbReference type="EMBL" id="CP033169">
    <property type="protein sequence ID" value="AYO30938.1"/>
    <property type="molecule type" value="Genomic_DNA"/>
</dbReference>
<dbReference type="Proteomes" id="UP000280960">
    <property type="component" value="Chromosome"/>
</dbReference>
<proteinExistence type="predicted"/>
<dbReference type="KEGG" id="bacg:D2962_10240"/>
<dbReference type="AlphaFoldDB" id="A0A3G2R765"/>
<accession>A0A3G2R765</accession>
<reference evidence="1 2" key="1">
    <citation type="submission" date="2018-10" db="EMBL/GenBank/DDBJ databases">
        <authorList>
            <person name="Zhang X."/>
        </authorList>
    </citation>
    <scope>NUCLEOTIDE SEQUENCE [LARGE SCALE GENOMIC DNA]</scope>
    <source>
        <strain evidence="1 2">SK-G1</strain>
    </source>
</reference>
<keyword evidence="2" id="KW-1185">Reference proteome</keyword>
<protein>
    <submittedName>
        <fullName evidence="1">Uncharacterized protein</fullName>
    </submittedName>
</protein>
<evidence type="ECO:0000313" key="2">
    <source>
        <dbReference type="Proteomes" id="UP000280960"/>
    </source>
</evidence>
<name>A0A3G2R765_9FIRM</name>
<evidence type="ECO:0000313" key="1">
    <source>
        <dbReference type="EMBL" id="AYO30938.1"/>
    </source>
</evidence>
<sequence>MKGTKDGFFGKLGVSEDQIKKEYGVDLYLFLDAVALGLKDEEISDLIGYDLEKVKKVRERLGNVGSEIGLTYKKDLPT</sequence>
<organism evidence="1 2">
    <name type="scientific">Biomaibacter acetigenes</name>
    <dbReference type="NCBI Taxonomy" id="2316383"/>
    <lineage>
        <taxon>Bacteria</taxon>
        <taxon>Bacillati</taxon>
        <taxon>Bacillota</taxon>
        <taxon>Clostridia</taxon>
        <taxon>Thermosediminibacterales</taxon>
        <taxon>Tepidanaerobacteraceae</taxon>
        <taxon>Biomaibacter</taxon>
    </lineage>
</organism>